<dbReference type="InterPro" id="IPR036259">
    <property type="entry name" value="MFS_trans_sf"/>
</dbReference>
<feature type="transmembrane region" description="Helical" evidence="7">
    <location>
        <begin position="243"/>
        <end position="267"/>
    </location>
</feature>
<feature type="transmembrane region" description="Helical" evidence="7">
    <location>
        <begin position="279"/>
        <end position="298"/>
    </location>
</feature>
<dbReference type="Proteomes" id="UP000477680">
    <property type="component" value="Chromosome"/>
</dbReference>
<dbReference type="InterPro" id="IPR005828">
    <property type="entry name" value="MFS_sugar_transport-like"/>
</dbReference>
<feature type="transmembrane region" description="Helical" evidence="7">
    <location>
        <begin position="88"/>
        <end position="105"/>
    </location>
</feature>
<feature type="domain" description="Major facilitator superfamily (MFS) profile" evidence="8">
    <location>
        <begin position="18"/>
        <end position="429"/>
    </location>
</feature>
<dbReference type="KEGG" id="kim:G3T16_03165"/>
<organism evidence="9 10">
    <name type="scientific">Kineobactrum salinum</name>
    <dbReference type="NCBI Taxonomy" id="2708301"/>
    <lineage>
        <taxon>Bacteria</taxon>
        <taxon>Pseudomonadati</taxon>
        <taxon>Pseudomonadota</taxon>
        <taxon>Gammaproteobacteria</taxon>
        <taxon>Cellvibrionales</taxon>
        <taxon>Halieaceae</taxon>
        <taxon>Kineobactrum</taxon>
    </lineage>
</organism>
<dbReference type="GO" id="GO:0022857">
    <property type="term" value="F:transmembrane transporter activity"/>
    <property type="evidence" value="ECO:0007669"/>
    <property type="project" value="InterPro"/>
</dbReference>
<dbReference type="PROSITE" id="PS00216">
    <property type="entry name" value="SUGAR_TRANSPORT_1"/>
    <property type="match status" value="1"/>
</dbReference>
<dbReference type="GO" id="GO:0005886">
    <property type="term" value="C:plasma membrane"/>
    <property type="evidence" value="ECO:0007669"/>
    <property type="project" value="UniProtKB-SubCell"/>
</dbReference>
<feature type="transmembrane region" description="Helical" evidence="7">
    <location>
        <begin position="310"/>
        <end position="327"/>
    </location>
</feature>
<dbReference type="Gene3D" id="1.20.1250.20">
    <property type="entry name" value="MFS general substrate transporter like domains"/>
    <property type="match status" value="2"/>
</dbReference>
<dbReference type="Pfam" id="PF00083">
    <property type="entry name" value="Sugar_tr"/>
    <property type="match status" value="2"/>
</dbReference>
<feature type="transmembrane region" description="Helical" evidence="7">
    <location>
        <begin position="402"/>
        <end position="422"/>
    </location>
</feature>
<keyword evidence="10" id="KW-1185">Reference proteome</keyword>
<dbReference type="PANTHER" id="PTHR43045">
    <property type="entry name" value="SHIKIMATE TRANSPORTER"/>
    <property type="match status" value="1"/>
</dbReference>
<evidence type="ECO:0000313" key="9">
    <source>
        <dbReference type="EMBL" id="QIB64548.1"/>
    </source>
</evidence>
<feature type="transmembrane region" description="Helical" evidence="7">
    <location>
        <begin position="333"/>
        <end position="359"/>
    </location>
</feature>
<evidence type="ECO:0000259" key="8">
    <source>
        <dbReference type="PROSITE" id="PS50850"/>
    </source>
</evidence>
<dbReference type="InterPro" id="IPR020846">
    <property type="entry name" value="MFS_dom"/>
</dbReference>
<dbReference type="PROSITE" id="PS50850">
    <property type="entry name" value="MFS"/>
    <property type="match status" value="1"/>
</dbReference>
<evidence type="ECO:0000256" key="1">
    <source>
        <dbReference type="ARBA" id="ARBA00004651"/>
    </source>
</evidence>
<dbReference type="InterPro" id="IPR005829">
    <property type="entry name" value="Sugar_transporter_CS"/>
</dbReference>
<dbReference type="EMBL" id="CP048711">
    <property type="protein sequence ID" value="QIB64548.1"/>
    <property type="molecule type" value="Genomic_DNA"/>
</dbReference>
<evidence type="ECO:0000256" key="2">
    <source>
        <dbReference type="ARBA" id="ARBA00022448"/>
    </source>
</evidence>
<evidence type="ECO:0000256" key="4">
    <source>
        <dbReference type="ARBA" id="ARBA00022692"/>
    </source>
</evidence>
<evidence type="ECO:0000256" key="7">
    <source>
        <dbReference type="SAM" id="Phobius"/>
    </source>
</evidence>
<dbReference type="PROSITE" id="PS00217">
    <property type="entry name" value="SUGAR_TRANSPORT_2"/>
    <property type="match status" value="1"/>
</dbReference>
<dbReference type="AlphaFoldDB" id="A0A6C0TY37"/>
<keyword evidence="6 7" id="KW-0472">Membrane</keyword>
<comment type="subcellular location">
    <subcellularLocation>
        <location evidence="1">Cell membrane</location>
        <topology evidence="1">Multi-pass membrane protein</topology>
    </subcellularLocation>
</comment>
<accession>A0A6C0TY37</accession>
<dbReference type="PANTHER" id="PTHR43045:SF1">
    <property type="entry name" value="SHIKIMATE TRANSPORTER"/>
    <property type="match status" value="1"/>
</dbReference>
<feature type="transmembrane region" description="Helical" evidence="7">
    <location>
        <begin position="162"/>
        <end position="184"/>
    </location>
</feature>
<feature type="transmembrane region" description="Helical" evidence="7">
    <location>
        <begin position="371"/>
        <end position="396"/>
    </location>
</feature>
<evidence type="ECO:0000256" key="5">
    <source>
        <dbReference type="ARBA" id="ARBA00022989"/>
    </source>
</evidence>
<keyword evidence="5 7" id="KW-1133">Transmembrane helix</keyword>
<feature type="transmembrane region" description="Helical" evidence="7">
    <location>
        <begin position="56"/>
        <end position="81"/>
    </location>
</feature>
<evidence type="ECO:0000256" key="3">
    <source>
        <dbReference type="ARBA" id="ARBA00022475"/>
    </source>
</evidence>
<dbReference type="SUPFAM" id="SSF103473">
    <property type="entry name" value="MFS general substrate transporter"/>
    <property type="match status" value="1"/>
</dbReference>
<feature type="transmembrane region" description="Helical" evidence="7">
    <location>
        <begin position="190"/>
        <end position="211"/>
    </location>
</feature>
<proteinExistence type="predicted"/>
<reference evidence="9 10" key="1">
    <citation type="submission" date="2020-02" db="EMBL/GenBank/DDBJ databases">
        <title>Genome sequencing for Kineobactrum sp. M2.</title>
        <authorList>
            <person name="Park S.-J."/>
        </authorList>
    </citation>
    <scope>NUCLEOTIDE SEQUENCE [LARGE SCALE GENOMIC DNA]</scope>
    <source>
        <strain evidence="9 10">M2</strain>
    </source>
</reference>
<name>A0A6C0TY37_9GAMM</name>
<keyword evidence="4 7" id="KW-0812">Transmembrane</keyword>
<evidence type="ECO:0000313" key="10">
    <source>
        <dbReference type="Proteomes" id="UP000477680"/>
    </source>
</evidence>
<gene>
    <name evidence="9" type="ORF">G3T16_03165</name>
</gene>
<keyword evidence="3" id="KW-1003">Cell membrane</keyword>
<sequence>MQIIKDGDIRAPTSPWRASIAAGLGTAIEYYDFQLYAVLAVTLSPLFFSTQDPNTALLSTLAIFAGAFVARPLGGVFFGLFGDRYGRTAALMLTVVGIGVASALIGLLPTYAVIGVAAPMLLLFLRLMQGFFAGGEITGAATYIAECSPPDRRGFFGAFNPAAATLGLTAATAVAGLTGVIFGSEATQEWAWRIPFLLSIPLIALCLWARFRIEDSPKFRQIMLEHKVVKAPLKTLFTEHRRAVLQVISIGFAQNAAGYVSIIYLNIHLTRTLGYDPVAVFWLISITTFIASLFMPFVGGLSDRFGRKPLLTIGFAGYIVLTPITFYAASLGSFAMCAAAVVLGILPFIIVQAVGYPLYAELFPTRVRYSGVSLGFNIATILGGGTAPYIAAWLTAASGHHLAPSAYVVVAAIIGLTTLVGLRETADRPLEN</sequence>
<protein>
    <submittedName>
        <fullName evidence="9">MHS family MFS transporter</fullName>
    </submittedName>
</protein>
<dbReference type="RefSeq" id="WP_163493798.1">
    <property type="nucleotide sequence ID" value="NZ_CP048711.1"/>
</dbReference>
<evidence type="ECO:0000256" key="6">
    <source>
        <dbReference type="ARBA" id="ARBA00023136"/>
    </source>
</evidence>
<keyword evidence="2" id="KW-0813">Transport</keyword>